<proteinExistence type="predicted"/>
<dbReference type="AlphaFoldDB" id="A0A409Y7K4"/>
<dbReference type="EMBL" id="NHYE01001088">
    <property type="protein sequence ID" value="PPQ98928.1"/>
    <property type="molecule type" value="Genomic_DNA"/>
</dbReference>
<keyword evidence="3" id="KW-1185">Reference proteome</keyword>
<organism evidence="2 3">
    <name type="scientific">Gymnopilus dilepis</name>
    <dbReference type="NCBI Taxonomy" id="231916"/>
    <lineage>
        <taxon>Eukaryota</taxon>
        <taxon>Fungi</taxon>
        <taxon>Dikarya</taxon>
        <taxon>Basidiomycota</taxon>
        <taxon>Agaricomycotina</taxon>
        <taxon>Agaricomycetes</taxon>
        <taxon>Agaricomycetidae</taxon>
        <taxon>Agaricales</taxon>
        <taxon>Agaricineae</taxon>
        <taxon>Hymenogastraceae</taxon>
        <taxon>Gymnopilus</taxon>
    </lineage>
</organism>
<dbReference type="InParanoid" id="A0A409Y7K4"/>
<feature type="region of interest" description="Disordered" evidence="1">
    <location>
        <begin position="47"/>
        <end position="68"/>
    </location>
</feature>
<evidence type="ECO:0000256" key="1">
    <source>
        <dbReference type="SAM" id="MobiDB-lite"/>
    </source>
</evidence>
<dbReference type="Proteomes" id="UP000284706">
    <property type="component" value="Unassembled WGS sequence"/>
</dbReference>
<gene>
    <name evidence="2" type="ORF">CVT26_014315</name>
</gene>
<evidence type="ECO:0000313" key="3">
    <source>
        <dbReference type="Proteomes" id="UP000284706"/>
    </source>
</evidence>
<evidence type="ECO:0000313" key="2">
    <source>
        <dbReference type="EMBL" id="PPQ98928.1"/>
    </source>
</evidence>
<feature type="compositionally biased region" description="Basic and acidic residues" evidence="1">
    <location>
        <begin position="56"/>
        <end position="68"/>
    </location>
</feature>
<name>A0A409Y7K4_9AGAR</name>
<accession>A0A409Y7K4</accession>
<sequence length="68" mass="7804">MFPSDVRPLNVEHQQRATAGVKMVAVKEDMPPAHKRRTDIGVKEQEQVISTNSRGNHCEDHHNWQSDE</sequence>
<protein>
    <submittedName>
        <fullName evidence="2">Uncharacterized protein</fullName>
    </submittedName>
</protein>
<reference evidence="2 3" key="1">
    <citation type="journal article" date="2018" name="Evol. Lett.">
        <title>Horizontal gene cluster transfer increased hallucinogenic mushroom diversity.</title>
        <authorList>
            <person name="Reynolds H.T."/>
            <person name="Vijayakumar V."/>
            <person name="Gluck-Thaler E."/>
            <person name="Korotkin H.B."/>
            <person name="Matheny P.B."/>
            <person name="Slot J.C."/>
        </authorList>
    </citation>
    <scope>NUCLEOTIDE SEQUENCE [LARGE SCALE GENOMIC DNA]</scope>
    <source>
        <strain evidence="2 3">SRW20</strain>
    </source>
</reference>
<comment type="caution">
    <text evidence="2">The sequence shown here is derived from an EMBL/GenBank/DDBJ whole genome shotgun (WGS) entry which is preliminary data.</text>
</comment>